<organism evidence="1 2">
    <name type="scientific">Henriciella marina</name>
    <dbReference type="NCBI Taxonomy" id="453851"/>
    <lineage>
        <taxon>Bacteria</taxon>
        <taxon>Pseudomonadati</taxon>
        <taxon>Pseudomonadota</taxon>
        <taxon>Alphaproteobacteria</taxon>
        <taxon>Hyphomonadales</taxon>
        <taxon>Hyphomonadaceae</taxon>
        <taxon>Henriciella</taxon>
    </lineage>
</organism>
<evidence type="ECO:0000313" key="2">
    <source>
        <dbReference type="Proteomes" id="UP001083770"/>
    </source>
</evidence>
<dbReference type="RefSeq" id="WP_018146745.1">
    <property type="nucleotide sequence ID" value="NZ_JAPWGW010000003.1"/>
</dbReference>
<reference evidence="1" key="1">
    <citation type="submission" date="2022-12" db="EMBL/GenBank/DDBJ databases">
        <title>Bacterial isolates from different developmental stages of Nematostella vectensis.</title>
        <authorList>
            <person name="Fraune S."/>
        </authorList>
    </citation>
    <scope>NUCLEOTIDE SEQUENCE</scope>
    <source>
        <strain evidence="1">G21632-S1</strain>
    </source>
</reference>
<gene>
    <name evidence="1" type="ORF">O4G74_09475</name>
</gene>
<accession>A0ABT4LVA6</accession>
<dbReference type="Proteomes" id="UP001083770">
    <property type="component" value="Unassembled WGS sequence"/>
</dbReference>
<comment type="caution">
    <text evidence="1">The sequence shown here is derived from an EMBL/GenBank/DDBJ whole genome shotgun (WGS) entry which is preliminary data.</text>
</comment>
<name>A0ABT4LVA6_9PROT</name>
<proteinExistence type="predicted"/>
<protein>
    <submittedName>
        <fullName evidence="1">Uncharacterized protein</fullName>
    </submittedName>
</protein>
<sequence length="46" mass="5376">MMRRLTAKRRSSFDFAQDEHLSNAPAQIALMLSEVEARVRFHKESN</sequence>
<evidence type="ECO:0000313" key="1">
    <source>
        <dbReference type="EMBL" id="MCZ4298286.1"/>
    </source>
</evidence>
<dbReference type="EMBL" id="JAPWGW010000003">
    <property type="protein sequence ID" value="MCZ4298286.1"/>
    <property type="molecule type" value="Genomic_DNA"/>
</dbReference>
<keyword evidence="2" id="KW-1185">Reference proteome</keyword>